<dbReference type="FunFam" id="3.20.20.70:FF:000140">
    <property type="entry name" value="Fructose-bisphosphate aldolase"/>
    <property type="match status" value="1"/>
</dbReference>
<dbReference type="NCBIfam" id="NF033379">
    <property type="entry name" value="FrucBisAld_I"/>
    <property type="match status" value="1"/>
</dbReference>
<evidence type="ECO:0000256" key="4">
    <source>
        <dbReference type="ARBA" id="ARBA00013068"/>
    </source>
</evidence>
<keyword evidence="7" id="KW-0704">Schiff base</keyword>
<dbReference type="EMBL" id="SDOX01000018">
    <property type="protein sequence ID" value="TFJ84658.1"/>
    <property type="molecule type" value="Genomic_DNA"/>
</dbReference>
<evidence type="ECO:0000256" key="1">
    <source>
        <dbReference type="ARBA" id="ARBA00000441"/>
    </source>
</evidence>
<keyword evidence="10" id="KW-1185">Reference proteome</keyword>
<comment type="caution">
    <text evidence="9">The sequence shown here is derived from an EMBL/GenBank/DDBJ whole genome shotgun (WGS) entry which is preliminary data.</text>
</comment>
<dbReference type="AlphaFoldDB" id="A0A4D9D7P4"/>
<evidence type="ECO:0000256" key="6">
    <source>
        <dbReference type="ARBA" id="ARBA00023239"/>
    </source>
</evidence>
<comment type="similarity">
    <text evidence="3 8">Belongs to the class I fructose-bisphosphate aldolase family.</text>
</comment>
<reference evidence="9 10" key="1">
    <citation type="submission" date="2019-01" db="EMBL/GenBank/DDBJ databases">
        <title>Nuclear Genome Assembly of the Microalgal Biofuel strain Nannochloropsis salina CCMP1776.</title>
        <authorList>
            <person name="Hovde B."/>
        </authorList>
    </citation>
    <scope>NUCLEOTIDE SEQUENCE [LARGE SCALE GENOMIC DNA]</scope>
    <source>
        <strain evidence="9 10">CCMP1776</strain>
    </source>
</reference>
<dbReference type="GO" id="GO:0004332">
    <property type="term" value="F:fructose-bisphosphate aldolase activity"/>
    <property type="evidence" value="ECO:0007669"/>
    <property type="project" value="UniProtKB-EC"/>
</dbReference>
<organism evidence="9 10">
    <name type="scientific">Nannochloropsis salina CCMP1776</name>
    <dbReference type="NCBI Taxonomy" id="1027361"/>
    <lineage>
        <taxon>Eukaryota</taxon>
        <taxon>Sar</taxon>
        <taxon>Stramenopiles</taxon>
        <taxon>Ochrophyta</taxon>
        <taxon>Eustigmatophyceae</taxon>
        <taxon>Eustigmatales</taxon>
        <taxon>Monodopsidaceae</taxon>
        <taxon>Microchloropsis</taxon>
        <taxon>Microchloropsis salina</taxon>
    </lineage>
</organism>
<dbReference type="UniPathway" id="UPA00109">
    <property type="reaction ID" value="UER00183"/>
</dbReference>
<dbReference type="PANTHER" id="PTHR11627">
    <property type="entry name" value="FRUCTOSE-BISPHOSPHATE ALDOLASE"/>
    <property type="match status" value="1"/>
</dbReference>
<evidence type="ECO:0000256" key="7">
    <source>
        <dbReference type="ARBA" id="ARBA00023270"/>
    </source>
</evidence>
<evidence type="ECO:0000256" key="8">
    <source>
        <dbReference type="RuleBase" id="RU003994"/>
    </source>
</evidence>
<name>A0A4D9D7P4_9STRA</name>
<evidence type="ECO:0000313" key="9">
    <source>
        <dbReference type="EMBL" id="TFJ84658.1"/>
    </source>
</evidence>
<evidence type="ECO:0000256" key="5">
    <source>
        <dbReference type="ARBA" id="ARBA00023152"/>
    </source>
</evidence>
<proteinExistence type="inferred from homology"/>
<dbReference type="InterPro" id="IPR000741">
    <property type="entry name" value="FBA_I"/>
</dbReference>
<sequence length="357" mass="37603">MTSYAAELIANANAIVATGKGILAADESTGTIGKRFAPINVENIEENRRKYRQLLFTTKGLNKYISGVILFEETLYQKADDGTPFVDILAANNIIPGIKVDKGVVPLPGTDGETVTQGIDDLAKRCAAYYKAGARFAKWRGVLNINDSSGATPSQLAIDQNAQALARYAQLCQQSGLVPIVEPEVLMDGTHSIEHSAAITEKVLAATYKALSDHHVLLEGTLLKPNMVRSGEAAAVQASPAEIGVATVRVLQHTVPVAVPGITFLSGGLSEENASLALDALNKVPGKKPWALTFSYGRALQQSCLKAWGGKDENIPAAQETLMVRAKANSEAATGVYGGGAGGAAAKESTFVANYSY</sequence>
<dbReference type="EC" id="4.1.2.13" evidence="4 8"/>
<dbReference type="Pfam" id="PF00274">
    <property type="entry name" value="Glycolytic"/>
    <property type="match status" value="1"/>
</dbReference>
<dbReference type="InterPro" id="IPR029768">
    <property type="entry name" value="Aldolase_I_AS"/>
</dbReference>
<comment type="pathway">
    <text evidence="2">Carbohydrate degradation; glycolysis; D-glyceraldehyde 3-phosphate and glycerone phosphate from D-glucose: step 4/4.</text>
</comment>
<accession>A0A4D9D7P4</accession>
<dbReference type="InterPro" id="IPR013785">
    <property type="entry name" value="Aldolase_TIM"/>
</dbReference>
<comment type="catalytic activity">
    <reaction evidence="1 8">
        <text>beta-D-fructose 1,6-bisphosphate = D-glyceraldehyde 3-phosphate + dihydroxyacetone phosphate</text>
        <dbReference type="Rhea" id="RHEA:14729"/>
        <dbReference type="ChEBI" id="CHEBI:32966"/>
        <dbReference type="ChEBI" id="CHEBI:57642"/>
        <dbReference type="ChEBI" id="CHEBI:59776"/>
        <dbReference type="EC" id="4.1.2.13"/>
    </reaction>
</comment>
<keyword evidence="5 8" id="KW-0324">Glycolysis</keyword>
<evidence type="ECO:0000256" key="2">
    <source>
        <dbReference type="ARBA" id="ARBA00004714"/>
    </source>
</evidence>
<dbReference type="Gene3D" id="3.20.20.70">
    <property type="entry name" value="Aldolase class I"/>
    <property type="match status" value="1"/>
</dbReference>
<gene>
    <name evidence="9" type="ORF">NSK_004122</name>
</gene>
<protein>
    <recommendedName>
        <fullName evidence="4 8">Fructose-bisphosphate aldolase</fullName>
        <ecNumber evidence="4 8">4.1.2.13</ecNumber>
    </recommendedName>
</protein>
<dbReference type="Proteomes" id="UP000355283">
    <property type="component" value="Unassembled WGS sequence"/>
</dbReference>
<dbReference type="CDD" id="cd00948">
    <property type="entry name" value="FBP_aldolase_I_a"/>
    <property type="match status" value="1"/>
</dbReference>
<keyword evidence="6 8" id="KW-0456">Lyase</keyword>
<dbReference type="GO" id="GO:0006096">
    <property type="term" value="P:glycolytic process"/>
    <property type="evidence" value="ECO:0007669"/>
    <property type="project" value="UniProtKB-UniPathway"/>
</dbReference>
<dbReference type="OrthoDB" id="36455at2759"/>
<evidence type="ECO:0000313" key="10">
    <source>
        <dbReference type="Proteomes" id="UP000355283"/>
    </source>
</evidence>
<dbReference type="PROSITE" id="PS00158">
    <property type="entry name" value="ALDOLASE_CLASS_I"/>
    <property type="match status" value="1"/>
</dbReference>
<dbReference type="SUPFAM" id="SSF51569">
    <property type="entry name" value="Aldolase"/>
    <property type="match status" value="1"/>
</dbReference>
<evidence type="ECO:0000256" key="3">
    <source>
        <dbReference type="ARBA" id="ARBA00010387"/>
    </source>
</evidence>